<proteinExistence type="predicted"/>
<keyword evidence="2" id="KW-0238">DNA-binding</keyword>
<evidence type="ECO:0000256" key="2">
    <source>
        <dbReference type="ARBA" id="ARBA00023125"/>
    </source>
</evidence>
<gene>
    <name evidence="3" type="ordered locus">Pedsa_1886</name>
</gene>
<dbReference type="REBASE" id="33821">
    <property type="entry name" value="S.Psa12145ORF1889P"/>
</dbReference>
<dbReference type="HOGENOM" id="CLU_021095_1_1_10"/>
<dbReference type="KEGG" id="psn:Pedsa_1886"/>
<dbReference type="PANTHER" id="PTHR30408">
    <property type="entry name" value="TYPE-1 RESTRICTION ENZYME ECOKI SPECIFICITY PROTEIN"/>
    <property type="match status" value="1"/>
</dbReference>
<keyword evidence="1" id="KW-0680">Restriction system</keyword>
<dbReference type="STRING" id="762903.Pedsa_1886"/>
<protein>
    <submittedName>
        <fullName evidence="3">Restriction modification system DNA specificity domain protein</fullName>
    </submittedName>
</protein>
<dbReference type="GO" id="GO:0009307">
    <property type="term" value="P:DNA restriction-modification system"/>
    <property type="evidence" value="ECO:0007669"/>
    <property type="project" value="UniProtKB-KW"/>
</dbReference>
<evidence type="ECO:0000256" key="1">
    <source>
        <dbReference type="ARBA" id="ARBA00022747"/>
    </source>
</evidence>
<dbReference type="PANTHER" id="PTHR30408:SF12">
    <property type="entry name" value="TYPE I RESTRICTION ENZYME MJAVIII SPECIFICITY SUBUNIT"/>
    <property type="match status" value="1"/>
</dbReference>
<dbReference type="AlphaFoldDB" id="F0S990"/>
<dbReference type="Gene3D" id="3.90.220.20">
    <property type="entry name" value="DNA methylase specificity domains"/>
    <property type="match status" value="2"/>
</dbReference>
<evidence type="ECO:0000313" key="4">
    <source>
        <dbReference type="Proteomes" id="UP000000310"/>
    </source>
</evidence>
<organism evidence="3 4">
    <name type="scientific">Pseudopedobacter saltans (strain ATCC 51119 / DSM 12145 / JCM 21818 / CCUG 39354 / LMG 10337 / NBRC 100064 / NCIMB 13643)</name>
    <name type="common">Pedobacter saltans</name>
    <dbReference type="NCBI Taxonomy" id="762903"/>
    <lineage>
        <taxon>Bacteria</taxon>
        <taxon>Pseudomonadati</taxon>
        <taxon>Bacteroidota</taxon>
        <taxon>Sphingobacteriia</taxon>
        <taxon>Sphingobacteriales</taxon>
        <taxon>Sphingobacteriaceae</taxon>
        <taxon>Pseudopedobacter</taxon>
    </lineage>
</organism>
<dbReference type="Proteomes" id="UP000000310">
    <property type="component" value="Chromosome"/>
</dbReference>
<dbReference type="GO" id="GO:0003677">
    <property type="term" value="F:DNA binding"/>
    <property type="evidence" value="ECO:0007669"/>
    <property type="project" value="UniProtKB-KW"/>
</dbReference>
<dbReference type="SUPFAM" id="SSF116734">
    <property type="entry name" value="DNA methylase specificity domain"/>
    <property type="match status" value="2"/>
</dbReference>
<accession>F0S990</accession>
<dbReference type="eggNOG" id="COG0732">
    <property type="taxonomic scope" value="Bacteria"/>
</dbReference>
<sequence>MNNNTIKYNTVSFDLPENWRMQRLKNLCTEKNTYGVNIPNSKYEESGVRFLRTTDIDENGNIGEGGIFIAKKNVPEGYFLNKGDVLFSRSGTIGRCYFHKNEEEYTYAGFLVKFKPKNIDISKWLYYFSFSKYFKYQLSTEAIESTIFNFNGNKYSVLKVAIPNEIETVRKINNFLDKKCEQINQFIADKKQLINLLKEQRQSVINSHVNKSEDEDSINWVTHKLKHISDIKFSNVDKLTHKGEVKVKLCNYVDVYKNDYITNNIEFMLATATLEEIEKFKVFKGDIIITKDSESANDIGIPAFVSENIDNLVCAYHLAMIRANQEIILDEFLFRKIESKEVNSQFEVNATGVTRVGLSIADISNVLISYPKDINIQKDIIAKIKSETKTIDETIFKTEEELRLVAEYKEALISNAVTGQLSIA</sequence>
<evidence type="ECO:0000313" key="3">
    <source>
        <dbReference type="EMBL" id="ADY52440.1"/>
    </source>
</evidence>
<dbReference type="EMBL" id="CP002545">
    <property type="protein sequence ID" value="ADY52440.1"/>
    <property type="molecule type" value="Genomic_DNA"/>
</dbReference>
<dbReference type="RefSeq" id="WP_013632927.1">
    <property type="nucleotide sequence ID" value="NC_015177.1"/>
</dbReference>
<keyword evidence="4" id="KW-1185">Reference proteome</keyword>
<reference evidence="4" key="2">
    <citation type="submission" date="2011-02" db="EMBL/GenBank/DDBJ databases">
        <title>The complete genome of Pedobacter saltans DSM 12145.</title>
        <authorList>
            <consortium name="US DOE Joint Genome Institute (JGI-PGF)"/>
            <person name="Lucas S."/>
            <person name="Copeland A."/>
            <person name="Lapidus A."/>
            <person name="Bruce D."/>
            <person name="Goodwin L."/>
            <person name="Pitluck S."/>
            <person name="Kyrpides N."/>
            <person name="Mavromatis K."/>
            <person name="Pagani I."/>
            <person name="Ivanova N."/>
            <person name="Ovchinnikova G."/>
            <person name="Lu M."/>
            <person name="Detter J.C."/>
            <person name="Han C."/>
            <person name="Land M."/>
            <person name="Hauser L."/>
            <person name="Markowitz V."/>
            <person name="Cheng J.-F."/>
            <person name="Hugenholtz P."/>
            <person name="Woyke T."/>
            <person name="Wu D."/>
            <person name="Tindall B."/>
            <person name="Pomrenke H.G."/>
            <person name="Brambilla E."/>
            <person name="Klenk H.-P."/>
            <person name="Eisen J.A."/>
        </authorList>
    </citation>
    <scope>NUCLEOTIDE SEQUENCE [LARGE SCALE GENOMIC DNA]</scope>
    <source>
        <strain evidence="4">ATCC 51119 / DSM 12145 / JCM 21818 / LMG 10337 / NBRC 100064 / NCIMB 13643</strain>
    </source>
</reference>
<dbReference type="OrthoDB" id="9816225at2"/>
<dbReference type="InterPro" id="IPR052021">
    <property type="entry name" value="Type-I_RS_S_subunit"/>
</dbReference>
<reference evidence="3 4" key="1">
    <citation type="journal article" date="2011" name="Stand. Genomic Sci.">
        <title>Complete genome sequence of the gliding, heparinolytic Pedobacter saltans type strain (113).</title>
        <authorList>
            <person name="Liolios K."/>
            <person name="Sikorski J."/>
            <person name="Lu M."/>
            <person name="Nolan M."/>
            <person name="Lapidus A."/>
            <person name="Lucas S."/>
            <person name="Hammon N."/>
            <person name="Deshpande S."/>
            <person name="Cheng J.F."/>
            <person name="Tapia R."/>
            <person name="Han C."/>
            <person name="Goodwin L."/>
            <person name="Pitluck S."/>
            <person name="Huntemann M."/>
            <person name="Ivanova N."/>
            <person name="Pagani I."/>
            <person name="Mavromatis K."/>
            <person name="Ovchinikova G."/>
            <person name="Pati A."/>
            <person name="Chen A."/>
            <person name="Palaniappan K."/>
            <person name="Land M."/>
            <person name="Hauser L."/>
            <person name="Brambilla E.M."/>
            <person name="Kotsyurbenko O."/>
            <person name="Rohde M."/>
            <person name="Tindall B.J."/>
            <person name="Abt B."/>
            <person name="Goker M."/>
            <person name="Detter J.C."/>
            <person name="Woyke T."/>
            <person name="Bristow J."/>
            <person name="Eisen J.A."/>
            <person name="Markowitz V."/>
            <person name="Hugenholtz P."/>
            <person name="Klenk H.P."/>
            <person name="Kyrpides N.C."/>
        </authorList>
    </citation>
    <scope>NUCLEOTIDE SEQUENCE [LARGE SCALE GENOMIC DNA]</scope>
    <source>
        <strain evidence="4">ATCC 51119 / DSM 12145 / JCM 21818 / LMG 10337 / NBRC 100064 / NCIMB 13643</strain>
    </source>
</reference>
<name>F0S990_PSESL</name>
<dbReference type="InterPro" id="IPR044946">
    <property type="entry name" value="Restrct_endonuc_typeI_TRD_sf"/>
</dbReference>